<dbReference type="AlphaFoldDB" id="A0AAE3GTI0"/>
<dbReference type="EMBL" id="JAMZMM010000046">
    <property type="protein sequence ID" value="MCP2728272.1"/>
    <property type="molecule type" value="Genomic_DNA"/>
</dbReference>
<dbReference type="RefSeq" id="WP_254011071.1">
    <property type="nucleotide sequence ID" value="NZ_JAMZMM010000046.1"/>
</dbReference>
<dbReference type="Pfam" id="PF13469">
    <property type="entry name" value="Sulfotransfer_3"/>
    <property type="match status" value="1"/>
</dbReference>
<keyword evidence="3" id="KW-1185">Reference proteome</keyword>
<proteinExistence type="predicted"/>
<evidence type="ECO:0000256" key="1">
    <source>
        <dbReference type="ARBA" id="ARBA00022679"/>
    </source>
</evidence>
<evidence type="ECO:0000313" key="2">
    <source>
        <dbReference type="EMBL" id="MCP2728272.1"/>
    </source>
</evidence>
<dbReference type="PANTHER" id="PTHR10605:SF56">
    <property type="entry name" value="BIFUNCTIONAL HEPARAN SULFATE N-DEACETYLASE_N-SULFOTRANSFERASE"/>
    <property type="match status" value="1"/>
</dbReference>
<name>A0AAE3GTI0_9CYAN</name>
<organism evidence="2 3">
    <name type="scientific">Limnofasciculus baicalensis BBK-W-15</name>
    <dbReference type="NCBI Taxonomy" id="2699891"/>
    <lineage>
        <taxon>Bacteria</taxon>
        <taxon>Bacillati</taxon>
        <taxon>Cyanobacteriota</taxon>
        <taxon>Cyanophyceae</taxon>
        <taxon>Coleofasciculales</taxon>
        <taxon>Coleofasciculaceae</taxon>
        <taxon>Limnofasciculus</taxon>
        <taxon>Limnofasciculus baicalensis</taxon>
    </lineage>
</organism>
<gene>
    <name evidence="2" type="ORF">NJ959_07260</name>
</gene>
<keyword evidence="1" id="KW-0808">Transferase</keyword>
<comment type="caution">
    <text evidence="2">The sequence shown here is derived from an EMBL/GenBank/DDBJ whole genome shotgun (WGS) entry which is preliminary data.</text>
</comment>
<dbReference type="InterPro" id="IPR037359">
    <property type="entry name" value="NST/OST"/>
</dbReference>
<evidence type="ECO:0000313" key="3">
    <source>
        <dbReference type="Proteomes" id="UP001204953"/>
    </source>
</evidence>
<protein>
    <submittedName>
        <fullName evidence="2">Sulfotransferase</fullName>
    </submittedName>
</protein>
<sequence length="104" mass="11844">MKKPNLFVVGAPKCGTTSMHNYLGQHPEIFMSSPKELHYFSRDIDCFTGKIKELYNYLQLFDSAGNAKYIGESSPEYLYSEVASQQIKELCSDAKIIIMLRNPL</sequence>
<dbReference type="Proteomes" id="UP001204953">
    <property type="component" value="Unassembled WGS sequence"/>
</dbReference>
<dbReference type="InterPro" id="IPR027417">
    <property type="entry name" value="P-loop_NTPase"/>
</dbReference>
<dbReference type="SUPFAM" id="SSF52540">
    <property type="entry name" value="P-loop containing nucleoside triphosphate hydrolases"/>
    <property type="match status" value="1"/>
</dbReference>
<reference evidence="2" key="1">
    <citation type="submission" date="2022-06" db="EMBL/GenBank/DDBJ databases">
        <title>New cyanobacteria of genus Symplocastrum in benthos of Lake Baikal.</title>
        <authorList>
            <person name="Sorokovikova E."/>
            <person name="Tikhonova I."/>
            <person name="Krasnopeev A."/>
            <person name="Evseev P."/>
            <person name="Gladkikh A."/>
            <person name="Belykh O."/>
        </authorList>
    </citation>
    <scope>NUCLEOTIDE SEQUENCE</scope>
    <source>
        <strain evidence="2">BBK-W-15</strain>
    </source>
</reference>
<dbReference type="GO" id="GO:0008146">
    <property type="term" value="F:sulfotransferase activity"/>
    <property type="evidence" value="ECO:0007669"/>
    <property type="project" value="InterPro"/>
</dbReference>
<dbReference type="Gene3D" id="3.40.50.300">
    <property type="entry name" value="P-loop containing nucleotide triphosphate hydrolases"/>
    <property type="match status" value="1"/>
</dbReference>
<dbReference type="PANTHER" id="PTHR10605">
    <property type="entry name" value="HEPARAN SULFATE SULFOTRANSFERASE"/>
    <property type="match status" value="1"/>
</dbReference>
<accession>A0AAE3GTI0</accession>